<feature type="signal peptide" evidence="1">
    <location>
        <begin position="1"/>
        <end position="32"/>
    </location>
</feature>
<sequence>MFRQQFYKPATLAILVSSFSGLLLGIPQRAIAEDVIPDIDGGPSGVEPAGPRSDCFGSQDLPFTALMPVTEKNVTLTSSTKPSFFFYVPTSKAKTAKFILWDENRTVIYTHTIAVENRSGVIEVPLENPDFDRDLNVGNSYRWSFSLICSDDDPAENATVRGWVQRIDVKPDLATQLDNASPRDRINLYANAGIWHETIATLAHLLETDPQDSILQSQWIDLLTSVGLNEDLAEKSLVSFGN</sequence>
<name>A0A6H1U3L8_9CYAN</name>
<keyword evidence="1" id="KW-0732">Signal</keyword>
<dbReference type="Pfam" id="PF06051">
    <property type="entry name" value="DUF928"/>
    <property type="match status" value="1"/>
</dbReference>
<dbReference type="Proteomes" id="UP000500857">
    <property type="component" value="Chromosome"/>
</dbReference>
<gene>
    <name evidence="2" type="ORF">HCG48_24870</name>
</gene>
<evidence type="ECO:0000313" key="2">
    <source>
        <dbReference type="EMBL" id="QIZ73434.1"/>
    </source>
</evidence>
<keyword evidence="3" id="KW-1185">Reference proteome</keyword>
<reference evidence="2 3" key="1">
    <citation type="submission" date="2020-04" db="EMBL/GenBank/DDBJ databases">
        <authorList>
            <person name="Basu S."/>
            <person name="Maruthanayagam V."/>
            <person name="Chakraborty S."/>
            <person name="Pramanik A."/>
            <person name="Mukherjee J."/>
            <person name="Brink B."/>
        </authorList>
    </citation>
    <scope>NUCLEOTIDE SEQUENCE [LARGE SCALE GENOMIC DNA]</scope>
    <source>
        <strain evidence="2 3">AP17</strain>
    </source>
</reference>
<proteinExistence type="predicted"/>
<dbReference type="EMBL" id="CP051167">
    <property type="protein sequence ID" value="QIZ73434.1"/>
    <property type="molecule type" value="Genomic_DNA"/>
</dbReference>
<evidence type="ECO:0000313" key="3">
    <source>
        <dbReference type="Proteomes" id="UP000500857"/>
    </source>
</evidence>
<evidence type="ECO:0000256" key="1">
    <source>
        <dbReference type="SAM" id="SignalP"/>
    </source>
</evidence>
<dbReference type="InterPro" id="IPR010328">
    <property type="entry name" value="DUF928"/>
</dbReference>
<dbReference type="AlphaFoldDB" id="A0A6H1U3L8"/>
<feature type="chain" id="PRO_5026015505" evidence="1">
    <location>
        <begin position="33"/>
        <end position="242"/>
    </location>
</feature>
<protein>
    <submittedName>
        <fullName evidence="2">DUF928 domain-containing protein</fullName>
    </submittedName>
</protein>
<organism evidence="2 3">
    <name type="scientific">Oxynema aestuarii AP17</name>
    <dbReference type="NCBI Taxonomy" id="2064643"/>
    <lineage>
        <taxon>Bacteria</taxon>
        <taxon>Bacillati</taxon>
        <taxon>Cyanobacteriota</taxon>
        <taxon>Cyanophyceae</taxon>
        <taxon>Oscillatoriophycideae</taxon>
        <taxon>Oscillatoriales</taxon>
        <taxon>Oscillatoriaceae</taxon>
        <taxon>Oxynema</taxon>
        <taxon>Oxynema aestuarii</taxon>
    </lineage>
</organism>
<dbReference type="KEGG" id="oxy:HCG48_24870"/>
<accession>A0A6H1U3L8</accession>
<dbReference type="RefSeq" id="WP_168571580.1">
    <property type="nucleotide sequence ID" value="NZ_CP051167.1"/>
</dbReference>